<evidence type="ECO:0000313" key="2">
    <source>
        <dbReference type="Proteomes" id="UP000230607"/>
    </source>
</evidence>
<dbReference type="Proteomes" id="UP000230607">
    <property type="component" value="Chromosome 1"/>
</dbReference>
<name>A0A2H1FFA4_9ARCH</name>
<reference evidence="2" key="1">
    <citation type="submission" date="2017-03" db="EMBL/GenBank/DDBJ databases">
        <authorList>
            <person name="Herbold C."/>
        </authorList>
    </citation>
    <scope>NUCLEOTIDE SEQUENCE [LARGE SCALE GENOMIC DNA]</scope>
</reference>
<evidence type="ECO:0000313" key="1">
    <source>
        <dbReference type="EMBL" id="SMH71455.1"/>
    </source>
</evidence>
<proteinExistence type="predicted"/>
<dbReference type="RefSeq" id="WP_157927422.1">
    <property type="nucleotide sequence ID" value="NZ_LT841358.1"/>
</dbReference>
<protein>
    <submittedName>
        <fullName evidence="1">GvpG-like protein</fullName>
    </submittedName>
</protein>
<gene>
    <name evidence="1" type="ORF">NCS_11262</name>
</gene>
<dbReference type="OrthoDB" id="9352at2157"/>
<keyword evidence="2" id="KW-1185">Reference proteome</keyword>
<sequence length="70" mass="8159">MIITALILKLTLGSILNECNRIAAEQQSKDQIRWLKSRLLNLRLEYQKGIIDEETFNKMQVDILKDLGRT</sequence>
<dbReference type="EMBL" id="LT841358">
    <property type="protein sequence ID" value="SMH71455.1"/>
    <property type="molecule type" value="Genomic_DNA"/>
</dbReference>
<organism evidence="1 2">
    <name type="scientific">Candidatus Nitrosotalea okcheonensis</name>
    <dbReference type="NCBI Taxonomy" id="1903276"/>
    <lineage>
        <taxon>Archaea</taxon>
        <taxon>Nitrososphaerota</taxon>
        <taxon>Nitrososphaeria</taxon>
        <taxon>Nitrosotaleales</taxon>
        <taxon>Nitrosotaleaceae</taxon>
        <taxon>Nitrosotalea</taxon>
    </lineage>
</organism>
<accession>A0A2H1FFA4</accession>
<dbReference type="AlphaFoldDB" id="A0A2H1FFA4"/>